<evidence type="ECO:0000259" key="1">
    <source>
        <dbReference type="SMART" id="SM00256"/>
    </source>
</evidence>
<dbReference type="Gene3D" id="1.20.1280.50">
    <property type="match status" value="2"/>
</dbReference>
<name>A0ABR2LUI0_9ASPA</name>
<dbReference type="Pfam" id="PF03478">
    <property type="entry name" value="Beta-prop_KIB1-4"/>
    <property type="match status" value="2"/>
</dbReference>
<dbReference type="InterPro" id="IPR036047">
    <property type="entry name" value="F-box-like_dom_sf"/>
</dbReference>
<accession>A0ABR2LUI0</accession>
<dbReference type="InterPro" id="IPR001810">
    <property type="entry name" value="F-box_dom"/>
</dbReference>
<dbReference type="Proteomes" id="UP001412067">
    <property type="component" value="Unassembled WGS sequence"/>
</dbReference>
<feature type="domain" description="F-box" evidence="1">
    <location>
        <begin position="238"/>
        <end position="277"/>
    </location>
</feature>
<evidence type="ECO:0000313" key="3">
    <source>
        <dbReference type="Proteomes" id="UP001412067"/>
    </source>
</evidence>
<dbReference type="PANTHER" id="PTHR45463:SF8">
    <property type="entry name" value="OS09G0392200 PROTEIN"/>
    <property type="match status" value="1"/>
</dbReference>
<feature type="domain" description="F-box" evidence="1">
    <location>
        <begin position="50"/>
        <end position="90"/>
    </location>
</feature>
<keyword evidence="3" id="KW-1185">Reference proteome</keyword>
<organism evidence="2 3">
    <name type="scientific">Platanthera guangdongensis</name>
    <dbReference type="NCBI Taxonomy" id="2320717"/>
    <lineage>
        <taxon>Eukaryota</taxon>
        <taxon>Viridiplantae</taxon>
        <taxon>Streptophyta</taxon>
        <taxon>Embryophyta</taxon>
        <taxon>Tracheophyta</taxon>
        <taxon>Spermatophyta</taxon>
        <taxon>Magnoliopsida</taxon>
        <taxon>Liliopsida</taxon>
        <taxon>Asparagales</taxon>
        <taxon>Orchidaceae</taxon>
        <taxon>Orchidoideae</taxon>
        <taxon>Orchideae</taxon>
        <taxon>Orchidinae</taxon>
        <taxon>Platanthera</taxon>
    </lineage>
</organism>
<dbReference type="EMBL" id="JBBWWR010000015">
    <property type="protein sequence ID" value="KAK8950579.1"/>
    <property type="molecule type" value="Genomic_DNA"/>
</dbReference>
<dbReference type="CDD" id="cd09917">
    <property type="entry name" value="F-box_SF"/>
    <property type="match status" value="2"/>
</dbReference>
<dbReference type="InterPro" id="IPR005174">
    <property type="entry name" value="KIB1-4_b-propeller"/>
</dbReference>
<sequence length="619" mass="71472">MHTLKLSKWRSTLLGGLRASGVPFRRENVVAGVLSPPPRSLENKRWQTTVPHDILSIISDLLPLSEFINFHGVCLHWRSAPNITELSKKDPWCILYDFDAQDKDMCLFYQCNDRRSCRIKLPGLCGAKCCVSKHGWPFIHQNNDYLFFNPLILEEKFLPKYPAKSFGSSACHVGTFSASASSKEWIAILFISRDCSTVKIASCRSTANKWVVNTIEFGPDSVACDSLNNENKRWQTTLPPDILSIISDFLPLSDFINFGGVCRHWKSAPSCRSNITELSKKDPWCIFYKDMCLFYTSEKLMLENKRWQTTVPHDILSIISDFLPLSDFINFRGVCRHWRSAPSCRSNITELSKKDPWCIFYDCDAQDKDMCLFYQCNDRRSCRVKLPGLRGAKCFVSKHGWLFIHRNNDYLFFNPLTLEEKFLPKLRASFQSSPCQVGTFSASPSSKECIAIVLSSKDCSTVKIASCCLTANKWVVKTFKFSRHSVACVSELLPSPKYVYFSVDSYFFQRFNRPHKIIICYDTHFLIFDFLGKWHKISSFFRNPRLKNSVDKCLKITNWYSKLKKVYSDDWICTFGKEFTFSFCLFNDCKEIKDKKVFGVDYQTIPNVPVIKVAWLCKD</sequence>
<dbReference type="Pfam" id="PF00646">
    <property type="entry name" value="F-box"/>
    <property type="match status" value="2"/>
</dbReference>
<feature type="domain" description="F-box" evidence="1">
    <location>
        <begin position="311"/>
        <end position="350"/>
    </location>
</feature>
<dbReference type="SMART" id="SM00256">
    <property type="entry name" value="FBOX"/>
    <property type="match status" value="3"/>
</dbReference>
<evidence type="ECO:0000313" key="2">
    <source>
        <dbReference type="EMBL" id="KAK8950579.1"/>
    </source>
</evidence>
<reference evidence="2 3" key="1">
    <citation type="journal article" date="2022" name="Nat. Plants">
        <title>Genomes of leafy and leafless Platanthera orchids illuminate the evolution of mycoheterotrophy.</title>
        <authorList>
            <person name="Li M.H."/>
            <person name="Liu K.W."/>
            <person name="Li Z."/>
            <person name="Lu H.C."/>
            <person name="Ye Q.L."/>
            <person name="Zhang D."/>
            <person name="Wang J.Y."/>
            <person name="Li Y.F."/>
            <person name="Zhong Z.M."/>
            <person name="Liu X."/>
            <person name="Yu X."/>
            <person name="Liu D.K."/>
            <person name="Tu X.D."/>
            <person name="Liu B."/>
            <person name="Hao Y."/>
            <person name="Liao X.Y."/>
            <person name="Jiang Y.T."/>
            <person name="Sun W.H."/>
            <person name="Chen J."/>
            <person name="Chen Y.Q."/>
            <person name="Ai Y."/>
            <person name="Zhai J.W."/>
            <person name="Wu S.S."/>
            <person name="Zhou Z."/>
            <person name="Hsiao Y.Y."/>
            <person name="Wu W.L."/>
            <person name="Chen Y.Y."/>
            <person name="Lin Y.F."/>
            <person name="Hsu J.L."/>
            <person name="Li C.Y."/>
            <person name="Wang Z.W."/>
            <person name="Zhao X."/>
            <person name="Zhong W.Y."/>
            <person name="Ma X.K."/>
            <person name="Ma L."/>
            <person name="Huang J."/>
            <person name="Chen G.Z."/>
            <person name="Huang M.Z."/>
            <person name="Huang L."/>
            <person name="Peng D.H."/>
            <person name="Luo Y.B."/>
            <person name="Zou S.Q."/>
            <person name="Chen S.P."/>
            <person name="Lan S."/>
            <person name="Tsai W.C."/>
            <person name="Van de Peer Y."/>
            <person name="Liu Z.J."/>
        </authorList>
    </citation>
    <scope>NUCLEOTIDE SEQUENCE [LARGE SCALE GENOMIC DNA]</scope>
    <source>
        <strain evidence="2">Lor288</strain>
    </source>
</reference>
<proteinExistence type="predicted"/>
<dbReference type="PANTHER" id="PTHR45463">
    <property type="entry name" value="OS09G0392200 PROTEIN"/>
    <property type="match status" value="1"/>
</dbReference>
<dbReference type="SUPFAM" id="SSF81383">
    <property type="entry name" value="F-box domain"/>
    <property type="match status" value="2"/>
</dbReference>
<protein>
    <recommendedName>
        <fullName evidence="1">F-box domain-containing protein</fullName>
    </recommendedName>
</protein>
<gene>
    <name evidence="2" type="ORF">KSP40_PGU015712</name>
</gene>
<comment type="caution">
    <text evidence="2">The sequence shown here is derived from an EMBL/GenBank/DDBJ whole genome shotgun (WGS) entry which is preliminary data.</text>
</comment>